<dbReference type="GO" id="GO:0008234">
    <property type="term" value="F:cysteine-type peptidase activity"/>
    <property type="evidence" value="ECO:0007669"/>
    <property type="project" value="UniProtKB-KW"/>
</dbReference>
<dbReference type="EMBL" id="NTUS01000026">
    <property type="protein sequence ID" value="PFB08036.1"/>
    <property type="molecule type" value="Genomic_DNA"/>
</dbReference>
<feature type="region of interest" description="Disordered" evidence="7">
    <location>
        <begin position="198"/>
        <end position="233"/>
    </location>
</feature>
<keyword evidence="5" id="KW-0788">Thiol protease</keyword>
<evidence type="ECO:0000256" key="8">
    <source>
        <dbReference type="SAM" id="SignalP"/>
    </source>
</evidence>
<name>A0A9X6Z5B3_BACTU</name>
<dbReference type="Gene3D" id="6.10.250.3150">
    <property type="match status" value="1"/>
</dbReference>
<dbReference type="AlphaFoldDB" id="A0A9X6Z5B3"/>
<comment type="similarity">
    <text evidence="1">Belongs to the peptidase C40 family.</text>
</comment>
<reference evidence="10 11" key="1">
    <citation type="submission" date="2017-09" db="EMBL/GenBank/DDBJ databases">
        <title>Large-scale bioinformatics analysis of Bacillus genomes uncovers conserved roles of natural products in bacterial physiology.</title>
        <authorList>
            <consortium name="Agbiome Team Llc"/>
            <person name="Bleich R.M."/>
            <person name="Kirk G.J."/>
            <person name="Santa Maria K.C."/>
            <person name="Allen S.E."/>
            <person name="Farag S."/>
            <person name="Shank E.A."/>
            <person name="Bowers A."/>
        </authorList>
    </citation>
    <scope>NUCLEOTIDE SEQUENCE [LARGE SCALE GENOMIC DNA]</scope>
    <source>
        <strain evidence="10 11">AFS015413</strain>
    </source>
</reference>
<comment type="caution">
    <text evidence="10">The sequence shown here is derived from an EMBL/GenBank/DDBJ whole genome shotgun (WGS) entry which is preliminary data.</text>
</comment>
<evidence type="ECO:0000256" key="2">
    <source>
        <dbReference type="ARBA" id="ARBA00022670"/>
    </source>
</evidence>
<feature type="domain" description="NlpC/P60" evidence="9">
    <location>
        <begin position="283"/>
        <end position="400"/>
    </location>
</feature>
<dbReference type="InterPro" id="IPR057309">
    <property type="entry name" value="PcsB_CC"/>
</dbReference>
<accession>A0A9X6Z5B3</accession>
<keyword evidence="4 10" id="KW-0378">Hydrolase</keyword>
<protein>
    <submittedName>
        <fullName evidence="10">Hydrolase</fullName>
    </submittedName>
</protein>
<dbReference type="PANTHER" id="PTHR47053">
    <property type="entry name" value="MUREIN DD-ENDOPEPTIDASE MEPH-RELATED"/>
    <property type="match status" value="1"/>
</dbReference>
<evidence type="ECO:0000256" key="7">
    <source>
        <dbReference type="SAM" id="MobiDB-lite"/>
    </source>
</evidence>
<evidence type="ECO:0000313" key="10">
    <source>
        <dbReference type="EMBL" id="PFB08036.1"/>
    </source>
</evidence>
<feature type="compositionally biased region" description="Basic and acidic residues" evidence="7">
    <location>
        <begin position="198"/>
        <end position="212"/>
    </location>
</feature>
<dbReference type="SUPFAM" id="SSF54001">
    <property type="entry name" value="Cysteine proteinases"/>
    <property type="match status" value="1"/>
</dbReference>
<gene>
    <name evidence="10" type="ORF">CN398_09960</name>
</gene>
<dbReference type="InterPro" id="IPR038765">
    <property type="entry name" value="Papain-like_cys_pep_sf"/>
</dbReference>
<feature type="chain" id="PRO_5040824330" evidence="8">
    <location>
        <begin position="28"/>
        <end position="400"/>
    </location>
</feature>
<dbReference type="GO" id="GO:0006508">
    <property type="term" value="P:proteolysis"/>
    <property type="evidence" value="ECO:0007669"/>
    <property type="project" value="UniProtKB-KW"/>
</dbReference>
<dbReference type="Pfam" id="PF24568">
    <property type="entry name" value="CC_PcsB"/>
    <property type="match status" value="1"/>
</dbReference>
<evidence type="ECO:0000256" key="6">
    <source>
        <dbReference type="SAM" id="Coils"/>
    </source>
</evidence>
<keyword evidence="6" id="KW-0175">Coiled coil</keyword>
<feature type="signal peptide" evidence="8">
    <location>
        <begin position="1"/>
        <end position="27"/>
    </location>
</feature>
<evidence type="ECO:0000256" key="4">
    <source>
        <dbReference type="ARBA" id="ARBA00022801"/>
    </source>
</evidence>
<keyword evidence="3 8" id="KW-0732">Signal</keyword>
<keyword evidence="2" id="KW-0645">Protease</keyword>
<dbReference type="Proteomes" id="UP000220397">
    <property type="component" value="Unassembled WGS sequence"/>
</dbReference>
<feature type="compositionally biased region" description="Low complexity" evidence="7">
    <location>
        <begin position="221"/>
        <end position="233"/>
    </location>
</feature>
<evidence type="ECO:0000256" key="3">
    <source>
        <dbReference type="ARBA" id="ARBA00022729"/>
    </source>
</evidence>
<evidence type="ECO:0000256" key="5">
    <source>
        <dbReference type="ARBA" id="ARBA00022807"/>
    </source>
</evidence>
<feature type="coiled-coil region" evidence="6">
    <location>
        <begin position="31"/>
        <end position="79"/>
    </location>
</feature>
<dbReference type="InterPro" id="IPR051202">
    <property type="entry name" value="Peptidase_C40"/>
</dbReference>
<organism evidence="10 11">
    <name type="scientific">Bacillus thuringiensis</name>
    <dbReference type="NCBI Taxonomy" id="1428"/>
    <lineage>
        <taxon>Bacteria</taxon>
        <taxon>Bacillati</taxon>
        <taxon>Bacillota</taxon>
        <taxon>Bacilli</taxon>
        <taxon>Bacillales</taxon>
        <taxon>Bacillaceae</taxon>
        <taxon>Bacillus</taxon>
        <taxon>Bacillus cereus group</taxon>
    </lineage>
</organism>
<dbReference type="PROSITE" id="PS51935">
    <property type="entry name" value="NLPC_P60"/>
    <property type="match status" value="1"/>
</dbReference>
<proteinExistence type="inferred from homology"/>
<dbReference type="Pfam" id="PF00877">
    <property type="entry name" value="NLPC_P60"/>
    <property type="match status" value="1"/>
</dbReference>
<dbReference type="Gene3D" id="3.90.1720.10">
    <property type="entry name" value="endopeptidase domain like (from Nostoc punctiforme)"/>
    <property type="match status" value="1"/>
</dbReference>
<dbReference type="InterPro" id="IPR000064">
    <property type="entry name" value="NLP_P60_dom"/>
</dbReference>
<evidence type="ECO:0000256" key="1">
    <source>
        <dbReference type="ARBA" id="ARBA00007074"/>
    </source>
</evidence>
<evidence type="ECO:0000259" key="9">
    <source>
        <dbReference type="PROSITE" id="PS51935"/>
    </source>
</evidence>
<dbReference type="PANTHER" id="PTHR47053:SF1">
    <property type="entry name" value="MUREIN DD-ENDOPEPTIDASE MEPH-RELATED"/>
    <property type="match status" value="1"/>
</dbReference>
<dbReference type="RefSeq" id="WP_098368873.1">
    <property type="nucleotide sequence ID" value="NZ_JARSYC010000030.1"/>
</dbReference>
<evidence type="ECO:0000313" key="11">
    <source>
        <dbReference type="Proteomes" id="UP000220397"/>
    </source>
</evidence>
<sequence length="400" mass="44129">MRKKSKKVIALATLATALSFNTLQVFASPEIEEAETKVQKMDNEIIESMTKLDKLTKDIEKSGKKVEKAQEDIAKTQESFERTKGISKNRLSVIQEKNAPKFSYINALVSSEGITDFISKVSAINTVVEADTDMMGSLKEKEADLKEKKEVLDKETVKLKESKEQVETEKQKLEENKAQVVVEIQKLKAEEEERARQAEIERQKAEEAERNRQAQLEAQKQVESNAQNQSQEQNQFRITVQPPVIAGIQGSRNATAQAPTSNTDGVKAPVSVSVSVPTAPVSTDKAQNVIAEAKKFLGLPYVWGGTTPSGFDCSGYMQYIFKNVAGVKLPRVAREQQNAGVQIPVSEVQPGDLIFWGKPAHHVAMYIGNGQYIHAPQTGDVIKISKMNPSGVTSATRVLN</sequence>